<feature type="region of interest" description="Disordered" evidence="1">
    <location>
        <begin position="25"/>
        <end position="137"/>
    </location>
</feature>
<feature type="compositionally biased region" description="Basic and acidic residues" evidence="1">
    <location>
        <begin position="106"/>
        <end position="120"/>
    </location>
</feature>
<feature type="compositionally biased region" description="Basic residues" evidence="1">
    <location>
        <begin position="90"/>
        <end position="105"/>
    </location>
</feature>
<dbReference type="EMBL" id="JAKJXO020000006">
    <property type="protein sequence ID" value="KAL1603869.1"/>
    <property type="molecule type" value="Genomic_DNA"/>
</dbReference>
<name>A0ABR3RI97_9PLEO</name>
<evidence type="ECO:0000256" key="1">
    <source>
        <dbReference type="SAM" id="MobiDB-lite"/>
    </source>
</evidence>
<feature type="compositionally biased region" description="Basic and acidic residues" evidence="1">
    <location>
        <begin position="62"/>
        <end position="72"/>
    </location>
</feature>
<reference evidence="2 3" key="1">
    <citation type="submission" date="2024-02" db="EMBL/GenBank/DDBJ databases">
        <title>De novo assembly and annotation of 12 fungi associated with fruit tree decline syndrome in Ontario, Canada.</title>
        <authorList>
            <person name="Sulman M."/>
            <person name="Ellouze W."/>
            <person name="Ilyukhin E."/>
        </authorList>
    </citation>
    <scope>NUCLEOTIDE SEQUENCE [LARGE SCALE GENOMIC DNA]</scope>
    <source>
        <strain evidence="2 3">M42-189</strain>
    </source>
</reference>
<proteinExistence type="predicted"/>
<gene>
    <name evidence="2" type="ORF">SLS60_005461</name>
</gene>
<evidence type="ECO:0000313" key="2">
    <source>
        <dbReference type="EMBL" id="KAL1603869.1"/>
    </source>
</evidence>
<comment type="caution">
    <text evidence="2">The sequence shown here is derived from an EMBL/GenBank/DDBJ whole genome shotgun (WGS) entry which is preliminary data.</text>
</comment>
<keyword evidence="3" id="KW-1185">Reference proteome</keyword>
<evidence type="ECO:0000313" key="3">
    <source>
        <dbReference type="Proteomes" id="UP001521785"/>
    </source>
</evidence>
<dbReference type="Proteomes" id="UP001521785">
    <property type="component" value="Unassembled WGS sequence"/>
</dbReference>
<accession>A0ABR3RI97</accession>
<protein>
    <submittedName>
        <fullName evidence="2">Uncharacterized protein</fullName>
    </submittedName>
</protein>
<feature type="compositionally biased region" description="Acidic residues" evidence="1">
    <location>
        <begin position="25"/>
        <end position="41"/>
    </location>
</feature>
<organism evidence="2 3">
    <name type="scientific">Paraconiothyrium brasiliense</name>
    <dbReference type="NCBI Taxonomy" id="300254"/>
    <lineage>
        <taxon>Eukaryota</taxon>
        <taxon>Fungi</taxon>
        <taxon>Dikarya</taxon>
        <taxon>Ascomycota</taxon>
        <taxon>Pezizomycotina</taxon>
        <taxon>Dothideomycetes</taxon>
        <taxon>Pleosporomycetidae</taxon>
        <taxon>Pleosporales</taxon>
        <taxon>Massarineae</taxon>
        <taxon>Didymosphaeriaceae</taxon>
        <taxon>Paraconiothyrium</taxon>
    </lineage>
</organism>
<feature type="region of interest" description="Disordered" evidence="1">
    <location>
        <begin position="175"/>
        <end position="195"/>
    </location>
</feature>
<sequence>MGGSYATNSLRRENFSCKDIEEEFQDNDELVVEEGDVEEIEAPASGSRPKKNPLPERRRRHTEGELQDKDELVIAENDAEEIEVPPSGSRPKKNPPKGRRRHVAKKLQDKDELFIDKNDAEEIEVPPAASRPQKKPFLKRHRHHIEGELQDKGEVVVDKDNAEEIEDKGELIVDEDDAEEMEVPASSSRPKKNRLPVELRRRVKRKAVTAERPEFMYYIYTPCALIWATREDREKHINSTH</sequence>